<dbReference type="InterPro" id="IPR032577">
    <property type="entry name" value="DUF4920"/>
</dbReference>
<accession>A0A512AYG2</accession>
<feature type="signal peptide" evidence="1">
    <location>
        <begin position="1"/>
        <end position="21"/>
    </location>
</feature>
<keyword evidence="3" id="KW-1185">Reference proteome</keyword>
<evidence type="ECO:0000256" key="1">
    <source>
        <dbReference type="SAM" id="SignalP"/>
    </source>
</evidence>
<dbReference type="Proteomes" id="UP000321532">
    <property type="component" value="Unassembled WGS sequence"/>
</dbReference>
<comment type="caution">
    <text evidence="2">The sequence shown here is derived from an EMBL/GenBank/DDBJ whole genome shotgun (WGS) entry which is preliminary data.</text>
</comment>
<sequence>MNNLKLTLLVLIGLLLSNCQGQTDEATNSNIFGKALNSQNSVAAAALPELLGPKDSVAVKVAGEVLDVCQAKGCWMDVKLKDNNVMKVRFKDYGFFVPKDIAGKTVVMHGMAYKEMISVADQRHYAQDAGKSEAEIKAITQPQNSITFVADGVLVQ</sequence>
<protein>
    <recommendedName>
        <fullName evidence="4">DUF4920 domain-containing protein</fullName>
    </recommendedName>
</protein>
<evidence type="ECO:0008006" key="4">
    <source>
        <dbReference type="Google" id="ProtNLM"/>
    </source>
</evidence>
<evidence type="ECO:0000313" key="3">
    <source>
        <dbReference type="Proteomes" id="UP000321532"/>
    </source>
</evidence>
<dbReference type="OrthoDB" id="129527at2"/>
<dbReference type="AlphaFoldDB" id="A0A512AYG2"/>
<gene>
    <name evidence="2" type="ORF">AAE02nite_24040</name>
</gene>
<name>A0A512AYG2_9BACT</name>
<organism evidence="2 3">
    <name type="scientific">Adhaeribacter aerolatus</name>
    <dbReference type="NCBI Taxonomy" id="670289"/>
    <lineage>
        <taxon>Bacteria</taxon>
        <taxon>Pseudomonadati</taxon>
        <taxon>Bacteroidota</taxon>
        <taxon>Cytophagia</taxon>
        <taxon>Cytophagales</taxon>
        <taxon>Hymenobacteraceae</taxon>
        <taxon>Adhaeribacter</taxon>
    </lineage>
</organism>
<proteinExistence type="predicted"/>
<keyword evidence="1" id="KW-0732">Signal</keyword>
<feature type="chain" id="PRO_5022045216" description="DUF4920 domain-containing protein" evidence="1">
    <location>
        <begin position="22"/>
        <end position="156"/>
    </location>
</feature>
<dbReference type="Pfam" id="PF16267">
    <property type="entry name" value="DUF4920"/>
    <property type="match status" value="1"/>
</dbReference>
<reference evidence="2 3" key="1">
    <citation type="submission" date="2019-07" db="EMBL/GenBank/DDBJ databases">
        <title>Whole genome shotgun sequence of Adhaeribacter aerolatus NBRC 106133.</title>
        <authorList>
            <person name="Hosoyama A."/>
            <person name="Uohara A."/>
            <person name="Ohji S."/>
            <person name="Ichikawa N."/>
        </authorList>
    </citation>
    <scope>NUCLEOTIDE SEQUENCE [LARGE SCALE GENOMIC DNA]</scope>
    <source>
        <strain evidence="2 3">NBRC 106133</strain>
    </source>
</reference>
<dbReference type="EMBL" id="BJYS01000017">
    <property type="protein sequence ID" value="GEO04740.1"/>
    <property type="molecule type" value="Genomic_DNA"/>
</dbReference>
<evidence type="ECO:0000313" key="2">
    <source>
        <dbReference type="EMBL" id="GEO04740.1"/>
    </source>
</evidence>